<sequence length="400" mass="44228">MTRYPTRCDCGRCLCSTLRAGPLCLLVPCTPSPTRRLQMRPCPLRKLIRLSPPRPAVAGDAEDTFGEISKSSEGLVFVNPTQETAADFTFTAPANSSEETKEAQASGAASPRTPADTPKDRNESAGCETAAQKNVTSEGKESSPEVSKSAEEPPGVRPENKLIRAVGQIGADIDAIGQSAAYSTVQQTVTDPNVQAIELSALNGVPTLLDALQTISRIHPFVELAFLPFKLIYMQEMARRNKDQRRLILFGLIKDVMSTLVHLEFFTSEYAPRRTTRNGRQVENEIKRVCQEMKNDIEECYNVLNEHDNSRRVLQFLKASSWNQIFLDYGARFKASQERLGFAMHVENTVAVGKMSVVRILDRSRSLIRSQVSDDRTAGSTQEVGYIAAVNVSLATFFDF</sequence>
<name>A0AAD2JUC1_9AGAR</name>
<accession>A0AAD2JUC1</accession>
<protein>
    <submittedName>
        <fullName evidence="2">Uncharacterized protein</fullName>
    </submittedName>
</protein>
<reference evidence="2" key="1">
    <citation type="submission" date="2023-11" db="EMBL/GenBank/DDBJ databases">
        <authorList>
            <person name="De Vega J J."/>
            <person name="De Vega J J."/>
        </authorList>
    </citation>
    <scope>NUCLEOTIDE SEQUENCE</scope>
</reference>
<evidence type="ECO:0000313" key="3">
    <source>
        <dbReference type="Proteomes" id="UP001295794"/>
    </source>
</evidence>
<keyword evidence="3" id="KW-1185">Reference proteome</keyword>
<evidence type="ECO:0000256" key="1">
    <source>
        <dbReference type="SAM" id="MobiDB-lite"/>
    </source>
</evidence>
<gene>
    <name evidence="2" type="ORF">MYCIT1_LOCUS1056</name>
</gene>
<dbReference type="EMBL" id="CAVNYO010000014">
    <property type="protein sequence ID" value="CAK5262389.1"/>
    <property type="molecule type" value="Genomic_DNA"/>
</dbReference>
<feature type="compositionally biased region" description="Basic and acidic residues" evidence="1">
    <location>
        <begin position="138"/>
        <end position="151"/>
    </location>
</feature>
<organism evidence="2 3">
    <name type="scientific">Mycena citricolor</name>
    <dbReference type="NCBI Taxonomy" id="2018698"/>
    <lineage>
        <taxon>Eukaryota</taxon>
        <taxon>Fungi</taxon>
        <taxon>Dikarya</taxon>
        <taxon>Basidiomycota</taxon>
        <taxon>Agaricomycotina</taxon>
        <taxon>Agaricomycetes</taxon>
        <taxon>Agaricomycetidae</taxon>
        <taxon>Agaricales</taxon>
        <taxon>Marasmiineae</taxon>
        <taxon>Mycenaceae</taxon>
        <taxon>Mycena</taxon>
    </lineage>
</organism>
<dbReference type="Proteomes" id="UP001295794">
    <property type="component" value="Unassembled WGS sequence"/>
</dbReference>
<feature type="region of interest" description="Disordered" evidence="1">
    <location>
        <begin position="93"/>
        <end position="160"/>
    </location>
</feature>
<proteinExistence type="predicted"/>
<dbReference type="AlphaFoldDB" id="A0AAD2JUC1"/>
<comment type="caution">
    <text evidence="2">The sequence shown here is derived from an EMBL/GenBank/DDBJ whole genome shotgun (WGS) entry which is preliminary data.</text>
</comment>
<evidence type="ECO:0000313" key="2">
    <source>
        <dbReference type="EMBL" id="CAK5262389.1"/>
    </source>
</evidence>